<dbReference type="Gene3D" id="3.40.50.1980">
    <property type="entry name" value="Nitrogenase molybdenum iron protein domain"/>
    <property type="match status" value="2"/>
</dbReference>
<feature type="domain" description="Fe/B12 periplasmic-binding" evidence="2">
    <location>
        <begin position="48"/>
        <end position="303"/>
    </location>
</feature>
<dbReference type="InterPro" id="IPR050902">
    <property type="entry name" value="ABC_Transporter_SBP"/>
</dbReference>
<evidence type="ECO:0000313" key="4">
    <source>
        <dbReference type="Proteomes" id="UP000064921"/>
    </source>
</evidence>
<evidence type="ECO:0000313" key="3">
    <source>
        <dbReference type="EMBL" id="ALV30225.1"/>
    </source>
</evidence>
<dbReference type="InterPro" id="IPR002491">
    <property type="entry name" value="ABC_transptr_periplasmic_BD"/>
</dbReference>
<protein>
    <submittedName>
        <fullName evidence="3">Hemin ABC transporter substrate-binding protein</fullName>
    </submittedName>
</protein>
<reference evidence="3 4" key="1">
    <citation type="submission" date="2015-10" db="EMBL/GenBank/DDBJ databases">
        <title>The world's first case of liver abscess caused by Pannonibacter phragmitetus.</title>
        <authorList>
            <person name="Ming D."/>
            <person name="Wang M."/>
            <person name="Zhou Y."/>
            <person name="Jiang T."/>
            <person name="Hu S."/>
        </authorList>
    </citation>
    <scope>NUCLEOTIDE SEQUENCE [LARGE SCALE GENOMIC DNA]</scope>
    <source>
        <strain evidence="3 4">31801</strain>
    </source>
</reference>
<dbReference type="PANTHER" id="PTHR30535">
    <property type="entry name" value="VITAMIN B12-BINDING PROTEIN"/>
    <property type="match status" value="1"/>
</dbReference>
<dbReference type="PROSITE" id="PS50983">
    <property type="entry name" value="FE_B12_PBP"/>
    <property type="match status" value="1"/>
</dbReference>
<dbReference type="CDD" id="cd01149">
    <property type="entry name" value="HutB"/>
    <property type="match status" value="1"/>
</dbReference>
<sequence>MMRLLSSLSRPCGLALTTMAAALLSLGLGFTAPEARAQEPASLAGAQRIVSVGGAVTEVVYALGAQDRLVARDSTSSYPPEALALPDTGYMRALSPEGVLAVAPDGLLVIEGSGPAEALDVLKKAGVPLVMVPDRYTAEGVAEKVRVVGKALGLEDKAEDLAVKLEADLQAVAEAAAKREVKPRVLFILSLQGGRIMASGEGSAADAVIQLAGGVNAVSGFNGYKPLSDEAITEAKPDIILMMERGGQHDATLDEMRGHAALSLTPAVQAGHIVRMDGLFMIGFGPRTADAVRELSAAFDKAAAASQ</sequence>
<feature type="signal peptide" evidence="1">
    <location>
        <begin position="1"/>
        <end position="37"/>
    </location>
</feature>
<evidence type="ECO:0000259" key="2">
    <source>
        <dbReference type="PROSITE" id="PS50983"/>
    </source>
</evidence>
<dbReference type="SUPFAM" id="SSF53807">
    <property type="entry name" value="Helical backbone' metal receptor"/>
    <property type="match status" value="1"/>
</dbReference>
<dbReference type="KEGG" id="pphr:APZ00_18740"/>
<accession>A0A0U3EFB6</accession>
<dbReference type="PANTHER" id="PTHR30535:SF4">
    <property type="entry name" value="HEMIN-BINDING PERIPLASMIC PROTEIN HMUT"/>
    <property type="match status" value="1"/>
</dbReference>
<name>A0A0U3EFB6_9HYPH</name>
<dbReference type="AlphaFoldDB" id="A0A0U3EFB6"/>
<gene>
    <name evidence="3" type="ORF">APZ00_18740</name>
</gene>
<keyword evidence="1" id="KW-0732">Signal</keyword>
<keyword evidence="4" id="KW-1185">Reference proteome</keyword>
<dbReference type="Proteomes" id="UP000064921">
    <property type="component" value="Chromosome"/>
</dbReference>
<dbReference type="EMBL" id="CP013068">
    <property type="protein sequence ID" value="ALV30225.1"/>
    <property type="molecule type" value="Genomic_DNA"/>
</dbReference>
<evidence type="ECO:0000256" key="1">
    <source>
        <dbReference type="SAM" id="SignalP"/>
    </source>
</evidence>
<dbReference type="STRING" id="121719.APZ00_18740"/>
<dbReference type="eggNOG" id="COG4558">
    <property type="taxonomic scope" value="Bacteria"/>
</dbReference>
<proteinExistence type="predicted"/>
<feature type="chain" id="PRO_5006837719" evidence="1">
    <location>
        <begin position="38"/>
        <end position="307"/>
    </location>
</feature>
<dbReference type="RefSeq" id="WP_058900819.1">
    <property type="nucleotide sequence ID" value="NZ_CP013068.1"/>
</dbReference>
<dbReference type="Pfam" id="PF01497">
    <property type="entry name" value="Peripla_BP_2"/>
    <property type="match status" value="1"/>
</dbReference>
<organism evidence="3 4">
    <name type="scientific">Pannonibacter phragmitetus</name>
    <dbReference type="NCBI Taxonomy" id="121719"/>
    <lineage>
        <taxon>Bacteria</taxon>
        <taxon>Pseudomonadati</taxon>
        <taxon>Pseudomonadota</taxon>
        <taxon>Alphaproteobacteria</taxon>
        <taxon>Hyphomicrobiales</taxon>
        <taxon>Stappiaceae</taxon>
        <taxon>Pannonibacter</taxon>
    </lineage>
</organism>